<dbReference type="EMBL" id="HQ880668">
    <property type="protein sequence ID" value="AEX01719.1"/>
    <property type="molecule type" value="mRNA"/>
</dbReference>
<proteinExistence type="evidence at transcript level"/>
<evidence type="ECO:0000256" key="6">
    <source>
        <dbReference type="ARBA" id="ARBA00023198"/>
    </source>
</evidence>
<evidence type="ECO:0000256" key="4">
    <source>
        <dbReference type="ARBA" id="ARBA00022588"/>
    </source>
</evidence>
<evidence type="ECO:0000256" key="2">
    <source>
        <dbReference type="ARBA" id="ARBA00022490"/>
    </source>
</evidence>
<dbReference type="GO" id="GO:0035591">
    <property type="term" value="F:signaling adaptor activity"/>
    <property type="evidence" value="ECO:0007669"/>
    <property type="project" value="TreeGrafter"/>
</dbReference>
<gene>
    <name evidence="9" type="primary">TRIF</name>
</gene>
<evidence type="ECO:0000256" key="5">
    <source>
        <dbReference type="ARBA" id="ARBA00022859"/>
    </source>
</evidence>
<sequence>MSQGGQDVHGTGLRDVFDILVKAPPQRLLSLTFQLGESPEDNIVHALCLIILQKEERALNKLQMLKGNYLAKHIAEKWQDSGGKLDDFAVQCGQEHQGEPLSALPRIFKVLSKQRLCDSHLRNLAYKRALSSVGNCEDLEYDQLREEAKVVCGPEFAEMMCFPKDLKSGSYRDPLSSLGGGSATLKVTLSQDQSASAHSLPSPLQMTSSMPSYPTHLEISIPPTAPFQGDKITPEASGESKQHVCVSESHTSEPKSSQPPAFGANKHSKNESLTTESSLVARSETLNQITKPTTGPNFALPAAANIFLPMMPAMDEMHESRDAEEEEEATFYAFVILHAPEDADMAESMREKLETILESDSEGATFSGDFALPGKSTLRCVEDAISNSAFTILLLTRNFNTRLLEMKTDSALINSINKKYKHNTVIPLLTRENSMPRHSLPMVLQTIIPLVEDKSFTRKIQKVLSPVKIRNQKKIWTAEQKVKMQIERQERLKHLNQHQRQLIRECTAAELLETEKLNLYMEQRLLLTQPQQDGGQWQQQQPNIHINNAKYIMIGNDSRMNVDLSGNPDNEDSIYREEEQ</sequence>
<dbReference type="GO" id="GO:0035666">
    <property type="term" value="P:TRIF-dependent toll-like receptor signaling pathway"/>
    <property type="evidence" value="ECO:0007669"/>
    <property type="project" value="InterPro"/>
</dbReference>
<dbReference type="PANTHER" id="PTHR47230">
    <property type="entry name" value="TIR DOMAIN-CONTAINING ADAPTER MOLECULE 1"/>
    <property type="match status" value="1"/>
</dbReference>
<dbReference type="InterPro" id="IPR046946">
    <property type="entry name" value="TCAM1/2"/>
</dbReference>
<dbReference type="Gene3D" id="1.25.40.780">
    <property type="match status" value="1"/>
</dbReference>
<evidence type="ECO:0000256" key="1">
    <source>
        <dbReference type="ARBA" id="ARBA00004496"/>
    </source>
</evidence>
<dbReference type="GO" id="GO:0043123">
    <property type="term" value="P:positive regulation of canonical NF-kappaB signal transduction"/>
    <property type="evidence" value="ECO:0007669"/>
    <property type="project" value="TreeGrafter"/>
</dbReference>
<organism evidence="9">
    <name type="scientific">Epinephelus coioides</name>
    <name type="common">Orange-spotted grouper</name>
    <name type="synonym">Epinephelus nebulosus</name>
    <dbReference type="NCBI Taxonomy" id="94232"/>
    <lineage>
        <taxon>Eukaryota</taxon>
        <taxon>Metazoa</taxon>
        <taxon>Chordata</taxon>
        <taxon>Craniata</taxon>
        <taxon>Vertebrata</taxon>
        <taxon>Euteleostomi</taxon>
        <taxon>Actinopterygii</taxon>
        <taxon>Neopterygii</taxon>
        <taxon>Teleostei</taxon>
        <taxon>Neoteleostei</taxon>
        <taxon>Acanthomorphata</taxon>
        <taxon>Eupercaria</taxon>
        <taxon>Perciformes</taxon>
        <taxon>Serranoidei</taxon>
        <taxon>Serranidae</taxon>
        <taxon>Epinephelinae</taxon>
        <taxon>Epinephelini</taxon>
        <taxon>Epinephelus</taxon>
    </lineage>
</organism>
<name>K9L1X8_EPICO</name>
<keyword evidence="2" id="KW-0963">Cytoplasm</keyword>
<dbReference type="Pfam" id="PF17798">
    <property type="entry name" value="TRIF-NTD"/>
    <property type="match status" value="1"/>
</dbReference>
<evidence type="ECO:0000256" key="3">
    <source>
        <dbReference type="ARBA" id="ARBA00022553"/>
    </source>
</evidence>
<dbReference type="GO" id="GO:0045087">
    <property type="term" value="P:innate immune response"/>
    <property type="evidence" value="ECO:0007669"/>
    <property type="project" value="UniProtKB-KW"/>
</dbReference>
<evidence type="ECO:0000256" key="7">
    <source>
        <dbReference type="SAM" id="MobiDB-lite"/>
    </source>
</evidence>
<evidence type="ECO:0000259" key="8">
    <source>
        <dbReference type="PROSITE" id="PS50104"/>
    </source>
</evidence>
<dbReference type="InterPro" id="IPR035897">
    <property type="entry name" value="Toll_tir_struct_dom_sf"/>
</dbReference>
<keyword evidence="3" id="KW-0597">Phosphoprotein</keyword>
<dbReference type="GO" id="GO:0005768">
    <property type="term" value="C:endosome"/>
    <property type="evidence" value="ECO:0007669"/>
    <property type="project" value="TreeGrafter"/>
</dbReference>
<comment type="subcellular location">
    <subcellularLocation>
        <location evidence="1">Cytoplasm</location>
    </subcellularLocation>
</comment>
<dbReference type="InterPro" id="IPR000157">
    <property type="entry name" value="TIR_dom"/>
</dbReference>
<reference evidence="9" key="1">
    <citation type="submission" date="2011-01" db="EMBL/GenBank/DDBJ databases">
        <title>Molecular cloning and characterization of TRIF in orange-spotted grouper (Epinephelus coioides).</title>
        <authorList>
            <person name="Chiou P.P."/>
            <person name="Chen N.Y."/>
        </authorList>
    </citation>
    <scope>NUCLEOTIDE SEQUENCE</scope>
</reference>
<feature type="region of interest" description="Disordered" evidence="7">
    <location>
        <begin position="194"/>
        <end position="278"/>
    </location>
</feature>
<dbReference type="GO" id="GO:0032481">
    <property type="term" value="P:positive regulation of type I interferon production"/>
    <property type="evidence" value="ECO:0007669"/>
    <property type="project" value="TreeGrafter"/>
</dbReference>
<keyword evidence="5" id="KW-0391">Immunity</keyword>
<feature type="domain" description="TIR" evidence="8">
    <location>
        <begin position="330"/>
        <end position="464"/>
    </location>
</feature>
<feature type="compositionally biased region" description="Polar residues" evidence="7">
    <location>
        <begin position="194"/>
        <end position="212"/>
    </location>
</feature>
<dbReference type="InterPro" id="IPR040886">
    <property type="entry name" value="TRIF_N"/>
</dbReference>
<keyword evidence="4" id="KW-0399">Innate immunity</keyword>
<accession>K9L1X8</accession>
<dbReference type="PANTHER" id="PTHR47230:SF1">
    <property type="entry name" value="TIR DOMAIN-CONTAINING ADAPTER MOLECULE 1"/>
    <property type="match status" value="1"/>
</dbReference>
<dbReference type="PROSITE" id="PS50104">
    <property type="entry name" value="TIR"/>
    <property type="match status" value="1"/>
</dbReference>
<dbReference type="SUPFAM" id="SSF52200">
    <property type="entry name" value="Toll/Interleukin receptor TIR domain"/>
    <property type="match status" value="1"/>
</dbReference>
<evidence type="ECO:0000313" key="9">
    <source>
        <dbReference type="EMBL" id="AEX01719.1"/>
    </source>
</evidence>
<dbReference type="AlphaFoldDB" id="K9L1X8"/>
<dbReference type="GO" id="GO:0006954">
    <property type="term" value="P:inflammatory response"/>
    <property type="evidence" value="ECO:0007669"/>
    <property type="project" value="UniProtKB-KW"/>
</dbReference>
<keyword evidence="6" id="KW-0395">Inflammatory response</keyword>
<protein>
    <submittedName>
        <fullName evidence="9">TIR-domain containing adaptor inducing IFN</fullName>
    </submittedName>
</protein>
<dbReference type="Gene3D" id="3.40.50.10140">
    <property type="entry name" value="Toll/interleukin-1 receptor homology (TIR) domain"/>
    <property type="match status" value="1"/>
</dbReference>